<dbReference type="InterPro" id="IPR057708">
    <property type="entry name" value="DUF7948"/>
</dbReference>
<proteinExistence type="predicted"/>
<name>A0ABX1YXG9_9BACL</name>
<comment type="caution">
    <text evidence="3">The sequence shown here is derived from an EMBL/GenBank/DDBJ whole genome shotgun (WGS) entry which is preliminary data.</text>
</comment>
<accession>A0ABX1YXG9</accession>
<dbReference type="Proteomes" id="UP000658690">
    <property type="component" value="Unassembled WGS sequence"/>
</dbReference>
<feature type="domain" description="DUF7948" evidence="2">
    <location>
        <begin position="21"/>
        <end position="219"/>
    </location>
</feature>
<evidence type="ECO:0000259" key="2">
    <source>
        <dbReference type="Pfam" id="PF25778"/>
    </source>
</evidence>
<dbReference type="EMBL" id="WHOC01000040">
    <property type="protein sequence ID" value="NOU85661.1"/>
    <property type="molecule type" value="Genomic_DNA"/>
</dbReference>
<evidence type="ECO:0000313" key="4">
    <source>
        <dbReference type="Proteomes" id="UP000658690"/>
    </source>
</evidence>
<reference evidence="3 4" key="1">
    <citation type="submission" date="2019-10" db="EMBL/GenBank/DDBJ databases">
        <title>Description of Paenibacillus choica sp. nov.</title>
        <authorList>
            <person name="Carlier A."/>
            <person name="Qi S."/>
        </authorList>
    </citation>
    <scope>NUCLEOTIDE SEQUENCE [LARGE SCALE GENOMIC DNA]</scope>
    <source>
        <strain evidence="3 4">LMG 31460</strain>
    </source>
</reference>
<protein>
    <recommendedName>
        <fullName evidence="2">DUF7948 domain-containing protein</fullName>
    </recommendedName>
</protein>
<feature type="region of interest" description="Disordered" evidence="1">
    <location>
        <begin position="75"/>
        <end position="98"/>
    </location>
</feature>
<sequence length="479" mass="54256">MQPEEETKQSILETYGLPIAFVPNRGQLDDAVRFYAEGREFRYTYSQEQVGMTFFESDPKLSFFHKPSLARRFLNARSDVTPEGTSPETRRGSDTNEHASNLPIYREVVYRQVWPGIDVVFQGHEGNMKYDVILQPGAQMEDIRFICEGADEIRIDDAGNLLIVTPFGTFMDLKPVGYQKKDHIQNPVGYRFVIRAEADGSQSIGFEMTEGYHTIYSLVSNAYATEDTNSANFPTTHGAFATTLDGIKEEFIIIVRITCPVMQGPPGLLGESGPVSLPEPQTTLGLEGCLGPPESQGLQCEPVPFGPPGSRTPNKRKRISKTNRITCTNSLRADLVSLDKNIKKMIQGKNIIGLGSRRVVYDLGNGYVLKVAKSKYGIKSNKKEVTICMTSPSEIKKHLGHILKHDDRYNWIIMKNYHKNFRKNKENMKKFFDMKGKFRRNRIIPYEISGRDGPNYQNLRLNSDGEIVVIDYGNFKYQF</sequence>
<evidence type="ECO:0000256" key="1">
    <source>
        <dbReference type="SAM" id="MobiDB-lite"/>
    </source>
</evidence>
<keyword evidence="4" id="KW-1185">Reference proteome</keyword>
<dbReference type="Pfam" id="PF25778">
    <property type="entry name" value="DUF7948"/>
    <property type="match status" value="1"/>
</dbReference>
<evidence type="ECO:0000313" key="3">
    <source>
        <dbReference type="EMBL" id="NOU85661.1"/>
    </source>
</evidence>
<feature type="compositionally biased region" description="Basic and acidic residues" evidence="1">
    <location>
        <begin position="88"/>
        <end position="97"/>
    </location>
</feature>
<organism evidence="3 4">
    <name type="scientific">Paenibacillus germinis</name>
    <dbReference type="NCBI Taxonomy" id="2654979"/>
    <lineage>
        <taxon>Bacteria</taxon>
        <taxon>Bacillati</taxon>
        <taxon>Bacillota</taxon>
        <taxon>Bacilli</taxon>
        <taxon>Bacillales</taxon>
        <taxon>Paenibacillaceae</taxon>
        <taxon>Paenibacillus</taxon>
    </lineage>
</organism>
<gene>
    <name evidence="3" type="ORF">GC102_07700</name>
</gene>
<dbReference type="RefSeq" id="WP_171688979.1">
    <property type="nucleotide sequence ID" value="NZ_WHOC01000040.1"/>
</dbReference>